<evidence type="ECO:0000256" key="11">
    <source>
        <dbReference type="ARBA" id="ARBA00023242"/>
    </source>
</evidence>
<dbReference type="GO" id="GO:0005634">
    <property type="term" value="C:nucleus"/>
    <property type="evidence" value="ECO:0007669"/>
    <property type="project" value="UniProtKB-SubCell"/>
</dbReference>
<dbReference type="STRING" id="75743.A0A401NH39"/>
<feature type="region of interest" description="Disordered" evidence="12">
    <location>
        <begin position="536"/>
        <end position="564"/>
    </location>
</feature>
<reference evidence="15 16" key="1">
    <citation type="journal article" date="2018" name="Nat. Ecol. Evol.">
        <title>Shark genomes provide insights into elasmobranch evolution and the origin of vertebrates.</title>
        <authorList>
            <person name="Hara Y"/>
            <person name="Yamaguchi K"/>
            <person name="Onimaru K"/>
            <person name="Kadota M"/>
            <person name="Koyanagi M"/>
            <person name="Keeley SD"/>
            <person name="Tatsumi K"/>
            <person name="Tanaka K"/>
            <person name="Motone F"/>
            <person name="Kageyama Y"/>
            <person name="Nozu R"/>
            <person name="Adachi N"/>
            <person name="Nishimura O"/>
            <person name="Nakagawa R"/>
            <person name="Tanegashima C"/>
            <person name="Kiyatake I"/>
            <person name="Matsumoto R"/>
            <person name="Murakumo K"/>
            <person name="Nishida K"/>
            <person name="Terakita A"/>
            <person name="Kuratani S"/>
            <person name="Sato K"/>
            <person name="Hyodo S Kuraku.S."/>
        </authorList>
    </citation>
    <scope>NUCLEOTIDE SEQUENCE [LARGE SCALE GENOMIC DNA]</scope>
</reference>
<keyword evidence="4" id="KW-0540">Nuclease</keyword>
<dbReference type="GO" id="GO:0006289">
    <property type="term" value="P:nucleotide-excision repair"/>
    <property type="evidence" value="ECO:0007669"/>
    <property type="project" value="InterPro"/>
</dbReference>
<keyword evidence="10" id="KW-0234">DNA repair</keyword>
<evidence type="ECO:0000256" key="1">
    <source>
        <dbReference type="ARBA" id="ARBA00001946"/>
    </source>
</evidence>
<dbReference type="OMA" id="PNSMDFS"/>
<evidence type="ECO:0000259" key="13">
    <source>
        <dbReference type="SMART" id="SM00484"/>
    </source>
</evidence>
<dbReference type="PANTHER" id="PTHR16171">
    <property type="entry name" value="DNA REPAIR PROTEIN COMPLEMENTING XP-G CELLS-RELATED"/>
    <property type="match status" value="1"/>
</dbReference>
<evidence type="ECO:0000313" key="15">
    <source>
        <dbReference type="EMBL" id="GCB60131.1"/>
    </source>
</evidence>
<dbReference type="GO" id="GO:0003697">
    <property type="term" value="F:single-stranded DNA binding"/>
    <property type="evidence" value="ECO:0007669"/>
    <property type="project" value="InterPro"/>
</dbReference>
<feature type="domain" description="XPG-I" evidence="13">
    <location>
        <begin position="707"/>
        <end position="776"/>
    </location>
</feature>
<evidence type="ECO:0008006" key="17">
    <source>
        <dbReference type="Google" id="ProtNLM"/>
    </source>
</evidence>
<accession>A0A401NH39</accession>
<dbReference type="PROSITE" id="PS00842">
    <property type="entry name" value="XPG_2"/>
    <property type="match status" value="1"/>
</dbReference>
<evidence type="ECO:0000256" key="4">
    <source>
        <dbReference type="ARBA" id="ARBA00022722"/>
    </source>
</evidence>
<dbReference type="Pfam" id="PF00867">
    <property type="entry name" value="XPG_I"/>
    <property type="match status" value="1"/>
</dbReference>
<comment type="similarity">
    <text evidence="3">Belongs to the XPG/RAD2 endonuclease family. XPG subfamily.</text>
</comment>
<feature type="region of interest" description="Disordered" evidence="12">
    <location>
        <begin position="981"/>
        <end position="1115"/>
    </location>
</feature>
<dbReference type="PANTHER" id="PTHR16171:SF11">
    <property type="entry name" value="DNA EXCISION REPAIR PROTEIN ERCC-5"/>
    <property type="match status" value="1"/>
</dbReference>
<keyword evidence="11" id="KW-0539">Nucleus</keyword>
<sequence>MELININVIAVQIMSDCEQHYGRKILAVDISIWLNQAVKGARDRHGNAVPNAHLLILLHRLCKLLFYRIRPVIVFDGKTPLLKKQTLANRWQRKELAVKATKKTTDKLSDEEAEKEWEERMNNEKLFQNAFLEDPQSVDIESEDFASLPPEVKHEILTDLKEFTKRQRSLLQTMPQESTDFSQYQLAGLLKRNRFNQHIEGVQKEMNKQYCGQIQMECNSEGGFIKDIETRRLVSEDASHYILIKGIQSKSSEDKEVNQQNTAPEKMTNSAAAELVSNTGWKPFNDLSSSSPLTASASAAQSDNGAAPASPRTMLAIQAAMLESSSDEEMEFRQDSNLFPIECGSTSHSVNVAAKNFNLSAGTRHAIQQALKDHELTDNVKKDSRNEYDRIRNQRPSTYSSNDEDGEVFDGENQFLKIPFNQQTTQKKTILETVQSCKMQEVFPLGDQIPGALKEHEDHEKMHSENDGEMILNSRNCVHLSETVNLAENSNTNTKAIPNMDHPSSSGVGRGIQHVGSVKVTPHTQTKGELGVKSFISSAKGKPGSAEETDHQEMCTKNEDGSDSEGSFIEVVIDTSKVDPHNELFPPDIFTRLTPVIESTSMPSGNAQATSEIIQGATEKQTEAFIHDCLEEAVQVRTKVEVDQHNQTNVEETTTDGWNDLDLDEIEDLENNLSIEQSGLQSQKQQQERIAATVTGQMYLDSQELLRLFGIPYIVAPTEAEAQCAYLDLTDQTSGTITDDSDIWLFGARHVYKNFFNQDQYVEYYQYIHLHNQLGLDRTKLINLAYFLGSDYTEGIPGVGYVTAMELLNEFLGPGLEPLIHIRDWWTEAQKNKKLRDNPSDTKVKKKLRHLDIYPGFPNPAVAEEYLKPAVDASTVSLSWGRPDLDEIREYPFNRFGWTRKKTDEILLPVMKQLNTRQSQLRIDSFFRMEQHEKQAIKSQRLRRAVTCMLRKEQEALTETQETTEIIEAATNSAIKEKGRELTTTIQGRSNNSQIQHRKRKKTQKAPEQTSGGGFVGPIHLSKMSEDYAVDESEVKSKQYSKVMSLNRKTPKQQRKDGRDETEDITTNVSSSSSDESGDNVLVTARSVFEKRGTVKGLKTKQRGKNEKLSKHSFQ</sequence>
<feature type="compositionally biased region" description="Low complexity" evidence="12">
    <location>
        <begin position="288"/>
        <end position="302"/>
    </location>
</feature>
<dbReference type="SMART" id="SM00485">
    <property type="entry name" value="XPGN"/>
    <property type="match status" value="1"/>
</dbReference>
<evidence type="ECO:0000256" key="7">
    <source>
        <dbReference type="ARBA" id="ARBA00022763"/>
    </source>
</evidence>
<dbReference type="SMART" id="SM00484">
    <property type="entry name" value="XPGI"/>
    <property type="match status" value="1"/>
</dbReference>
<dbReference type="PRINTS" id="PR00853">
    <property type="entry name" value="XPGRADSUPER"/>
</dbReference>
<dbReference type="AlphaFoldDB" id="A0A401NH39"/>
<proteinExistence type="inferred from homology"/>
<dbReference type="PRINTS" id="PR00066">
    <property type="entry name" value="XRODRMPGMNTG"/>
</dbReference>
<feature type="compositionally biased region" description="Basic and acidic residues" evidence="12">
    <location>
        <begin position="1104"/>
        <end position="1115"/>
    </location>
</feature>
<feature type="domain" description="XPG N-terminal" evidence="14">
    <location>
        <begin position="9"/>
        <end position="97"/>
    </location>
</feature>
<dbReference type="InterPro" id="IPR006084">
    <property type="entry name" value="XPG/Rad2"/>
</dbReference>
<comment type="caution">
    <text evidence="15">The sequence shown here is derived from an EMBL/GenBank/DDBJ whole genome shotgun (WGS) entry which is preliminary data.</text>
</comment>
<dbReference type="SUPFAM" id="SSF88723">
    <property type="entry name" value="PIN domain-like"/>
    <property type="match status" value="1"/>
</dbReference>
<gene>
    <name evidence="15" type="ORF">scyTo_0009118</name>
</gene>
<keyword evidence="7" id="KW-0227">DNA damage</keyword>
<organism evidence="15 16">
    <name type="scientific">Scyliorhinus torazame</name>
    <name type="common">Cloudy catshark</name>
    <name type="synonym">Catulus torazame</name>
    <dbReference type="NCBI Taxonomy" id="75743"/>
    <lineage>
        <taxon>Eukaryota</taxon>
        <taxon>Metazoa</taxon>
        <taxon>Chordata</taxon>
        <taxon>Craniata</taxon>
        <taxon>Vertebrata</taxon>
        <taxon>Chondrichthyes</taxon>
        <taxon>Elasmobranchii</taxon>
        <taxon>Galeomorphii</taxon>
        <taxon>Galeoidea</taxon>
        <taxon>Carcharhiniformes</taxon>
        <taxon>Scyliorhinidae</taxon>
        <taxon>Scyliorhinus</taxon>
    </lineage>
</organism>
<evidence type="ECO:0000256" key="9">
    <source>
        <dbReference type="ARBA" id="ARBA00022842"/>
    </source>
</evidence>
<keyword evidence="9" id="KW-0460">Magnesium</keyword>
<evidence type="ECO:0000256" key="8">
    <source>
        <dbReference type="ARBA" id="ARBA00022801"/>
    </source>
</evidence>
<keyword evidence="6" id="KW-0255">Endonuclease</keyword>
<feature type="compositionally biased region" description="Polar residues" evidence="12">
    <location>
        <begin position="982"/>
        <end position="995"/>
    </location>
</feature>
<dbReference type="GO" id="GO:0016788">
    <property type="term" value="F:hydrolase activity, acting on ester bonds"/>
    <property type="evidence" value="ECO:0007669"/>
    <property type="project" value="InterPro"/>
</dbReference>
<comment type="subcellular location">
    <subcellularLocation>
        <location evidence="2">Nucleus</location>
    </subcellularLocation>
</comment>
<dbReference type="GO" id="GO:0004520">
    <property type="term" value="F:DNA endonuclease activity"/>
    <property type="evidence" value="ECO:0007669"/>
    <property type="project" value="TreeGrafter"/>
</dbReference>
<name>A0A401NH39_SCYTO</name>
<dbReference type="Pfam" id="PF00752">
    <property type="entry name" value="XPG_N"/>
    <property type="match status" value="1"/>
</dbReference>
<evidence type="ECO:0000313" key="16">
    <source>
        <dbReference type="Proteomes" id="UP000288216"/>
    </source>
</evidence>
<keyword evidence="5" id="KW-0479">Metal-binding</keyword>
<dbReference type="GO" id="GO:0046872">
    <property type="term" value="F:metal ion binding"/>
    <property type="evidence" value="ECO:0007669"/>
    <property type="project" value="UniProtKB-KW"/>
</dbReference>
<dbReference type="FunFam" id="1.10.150.20:FF:000037">
    <property type="entry name" value="DNA repair protein complementing XP-G cells homolog"/>
    <property type="match status" value="1"/>
</dbReference>
<keyword evidence="8" id="KW-0378">Hydrolase</keyword>
<feature type="compositionally biased region" description="Polar residues" evidence="12">
    <location>
        <begin position="1038"/>
        <end position="1048"/>
    </location>
</feature>
<evidence type="ECO:0000256" key="2">
    <source>
        <dbReference type="ARBA" id="ARBA00004123"/>
    </source>
</evidence>
<protein>
    <recommendedName>
        <fullName evidence="17">XPG N-terminal domain-containing protein</fullName>
    </recommendedName>
</protein>
<dbReference type="CDD" id="cd09904">
    <property type="entry name" value="H3TH_XPG"/>
    <property type="match status" value="1"/>
</dbReference>
<comment type="cofactor">
    <cofactor evidence="1">
        <name>Mg(2+)</name>
        <dbReference type="ChEBI" id="CHEBI:18420"/>
    </cofactor>
</comment>
<dbReference type="FunFam" id="3.40.50.1010:FF:000023">
    <property type="entry name" value="DNA repair protein complementing XP-G cells"/>
    <property type="match status" value="1"/>
</dbReference>
<feature type="region of interest" description="Disordered" evidence="12">
    <location>
        <begin position="287"/>
        <end position="309"/>
    </location>
</feature>
<dbReference type="EMBL" id="BFAA01003637">
    <property type="protein sequence ID" value="GCB60131.1"/>
    <property type="molecule type" value="Genomic_DNA"/>
</dbReference>
<dbReference type="SMART" id="SM00279">
    <property type="entry name" value="HhH2"/>
    <property type="match status" value="1"/>
</dbReference>
<dbReference type="PROSITE" id="PS00841">
    <property type="entry name" value="XPG_1"/>
    <property type="match status" value="1"/>
</dbReference>
<dbReference type="InterPro" id="IPR019974">
    <property type="entry name" value="XPG_CS"/>
</dbReference>
<dbReference type="SUPFAM" id="SSF47807">
    <property type="entry name" value="5' to 3' exonuclease, C-terminal subdomain"/>
    <property type="match status" value="1"/>
</dbReference>
<dbReference type="CDD" id="cd09868">
    <property type="entry name" value="PIN_XPG_RAD2"/>
    <property type="match status" value="2"/>
</dbReference>
<evidence type="ECO:0000256" key="12">
    <source>
        <dbReference type="SAM" id="MobiDB-lite"/>
    </source>
</evidence>
<dbReference type="InterPro" id="IPR001044">
    <property type="entry name" value="XPG/Rad2_eukaryotes"/>
</dbReference>
<keyword evidence="16" id="KW-1185">Reference proteome</keyword>
<dbReference type="InterPro" id="IPR006086">
    <property type="entry name" value="XPG-I_dom"/>
</dbReference>
<evidence type="ECO:0000256" key="3">
    <source>
        <dbReference type="ARBA" id="ARBA00005283"/>
    </source>
</evidence>
<evidence type="ECO:0000256" key="5">
    <source>
        <dbReference type="ARBA" id="ARBA00022723"/>
    </source>
</evidence>
<dbReference type="InterPro" id="IPR029060">
    <property type="entry name" value="PIN-like_dom_sf"/>
</dbReference>
<dbReference type="InterPro" id="IPR008918">
    <property type="entry name" value="HhH2"/>
</dbReference>
<dbReference type="Gene3D" id="3.40.50.1010">
    <property type="entry name" value="5'-nuclease"/>
    <property type="match status" value="2"/>
</dbReference>
<feature type="compositionally biased region" description="Basic and acidic residues" evidence="12">
    <location>
        <begin position="548"/>
        <end position="560"/>
    </location>
</feature>
<dbReference type="Gene3D" id="1.10.150.20">
    <property type="entry name" value="5' to 3' exonuclease, C-terminal subdomain"/>
    <property type="match status" value="1"/>
</dbReference>
<dbReference type="InterPro" id="IPR036279">
    <property type="entry name" value="5-3_exonuclease_C_sf"/>
</dbReference>
<dbReference type="Proteomes" id="UP000288216">
    <property type="component" value="Unassembled WGS sequence"/>
</dbReference>
<dbReference type="InterPro" id="IPR006085">
    <property type="entry name" value="XPG_DNA_repair_N"/>
</dbReference>
<dbReference type="OrthoDB" id="31113at2759"/>
<evidence type="ECO:0000256" key="10">
    <source>
        <dbReference type="ARBA" id="ARBA00023204"/>
    </source>
</evidence>
<evidence type="ECO:0000256" key="6">
    <source>
        <dbReference type="ARBA" id="ARBA00022759"/>
    </source>
</evidence>
<evidence type="ECO:0000259" key="14">
    <source>
        <dbReference type="SMART" id="SM00485"/>
    </source>
</evidence>